<sequence length="595" mass="68707">MSFRFSFILIQLPFMLMVRVYRLHAYEQDKIYTLRNCRKENLLQFPDVTIITELRVQNCFIPTLDNELFVNFNNLIHLEISNSHLAALDEYALHGLMHLRSLSLARNNLSEVKSWSTEQMSSLSHLDLSGNAVRSLTLNSFNRYRSLEHLNMAANLLVDVETGVFHWTPRLRHLNLAENRLVAIEKNDFYGMSRLTHLLLQENAIEFIESEAFTANPQMRVLRLDGNQLRQVGFLQNRNFNRLLHLNLSHNAIETLDEMQFLNDSDLNQLDLSYNRLMQINGGSFNGLQNLELLNIGNNFLQRIQVNALQMLISLESLQLNNNNLTQLHVGTFNTDVRSLRNINLSHNQLSSIDATLFSNMPNLRFLDLSGNRLQQNEFIVSLANIMKHNSLTLNLSGNQFRSLNMTALTAYEQVELSDNLWNCKWLIEEMLRKPESINFGRPLEVHTTWSAEMLKINSIGCYDENIKRSIIILDVSEAQQDRLGKLGKCETSKANQLSKHEGSSEESTAAPPLVWPTIKTDKFDSRSVVIWMLIAITLAFSALRVARKLVDRKEQQIKLQRLIAKYKAQKEVQKHSYSYSEEMENLHKDETTTD</sequence>
<dbReference type="VEuPathDB" id="VectorBase:GPAI014580"/>
<name>A0A1A9ZH61_GLOPL</name>
<evidence type="ECO:0000313" key="5">
    <source>
        <dbReference type="EnsemblMetazoa" id="GPAI014580-PA"/>
    </source>
</evidence>
<evidence type="ECO:0000313" key="6">
    <source>
        <dbReference type="Proteomes" id="UP000092445"/>
    </source>
</evidence>
<dbReference type="FunFam" id="3.80.10.10:FF:001164">
    <property type="entry name" value="GH01279p"/>
    <property type="match status" value="1"/>
</dbReference>
<dbReference type="PROSITE" id="PS51450">
    <property type="entry name" value="LRR"/>
    <property type="match status" value="3"/>
</dbReference>
<reference evidence="6" key="1">
    <citation type="submission" date="2014-03" db="EMBL/GenBank/DDBJ databases">
        <authorList>
            <person name="Aksoy S."/>
            <person name="Warren W."/>
            <person name="Wilson R.K."/>
        </authorList>
    </citation>
    <scope>NUCLEOTIDE SEQUENCE [LARGE SCALE GENOMIC DNA]</scope>
    <source>
        <strain evidence="6">IAEA</strain>
    </source>
</reference>
<dbReference type="AlphaFoldDB" id="A0A1A9ZH61"/>
<proteinExistence type="predicted"/>
<dbReference type="InterPro" id="IPR050333">
    <property type="entry name" value="SLRP"/>
</dbReference>
<dbReference type="PANTHER" id="PTHR45712:SF22">
    <property type="entry name" value="INSULIN-LIKE GROWTH FACTOR-BINDING PROTEIN COMPLEX ACID LABILE SUBUNIT"/>
    <property type="match status" value="1"/>
</dbReference>
<keyword evidence="3" id="KW-1133">Transmembrane helix</keyword>
<keyword evidence="1" id="KW-0433">Leucine-rich repeat</keyword>
<evidence type="ECO:0000256" key="2">
    <source>
        <dbReference type="ARBA" id="ARBA00022737"/>
    </source>
</evidence>
<dbReference type="SMART" id="SM00369">
    <property type="entry name" value="LRR_TYP"/>
    <property type="match status" value="12"/>
</dbReference>
<dbReference type="InterPro" id="IPR032675">
    <property type="entry name" value="LRR_dom_sf"/>
</dbReference>
<feature type="signal peptide" evidence="4">
    <location>
        <begin position="1"/>
        <end position="25"/>
    </location>
</feature>
<dbReference type="Pfam" id="PF13855">
    <property type="entry name" value="LRR_8"/>
    <property type="match status" value="3"/>
</dbReference>
<feature type="chain" id="PRO_5008402926" evidence="4">
    <location>
        <begin position="26"/>
        <end position="595"/>
    </location>
</feature>
<dbReference type="STRING" id="7398.A0A1A9ZH61"/>
<dbReference type="PRINTS" id="PR00019">
    <property type="entry name" value="LEURICHRPT"/>
</dbReference>
<evidence type="ECO:0000256" key="4">
    <source>
        <dbReference type="SAM" id="SignalP"/>
    </source>
</evidence>
<keyword evidence="2" id="KW-0677">Repeat</keyword>
<accession>A0A1A9ZH61</accession>
<organism evidence="5 6">
    <name type="scientific">Glossina pallidipes</name>
    <name type="common">Tsetse fly</name>
    <dbReference type="NCBI Taxonomy" id="7398"/>
    <lineage>
        <taxon>Eukaryota</taxon>
        <taxon>Metazoa</taxon>
        <taxon>Ecdysozoa</taxon>
        <taxon>Arthropoda</taxon>
        <taxon>Hexapoda</taxon>
        <taxon>Insecta</taxon>
        <taxon>Pterygota</taxon>
        <taxon>Neoptera</taxon>
        <taxon>Endopterygota</taxon>
        <taxon>Diptera</taxon>
        <taxon>Brachycera</taxon>
        <taxon>Muscomorpha</taxon>
        <taxon>Hippoboscoidea</taxon>
        <taxon>Glossinidae</taxon>
        <taxon>Glossina</taxon>
    </lineage>
</organism>
<dbReference type="Proteomes" id="UP000092445">
    <property type="component" value="Unassembled WGS sequence"/>
</dbReference>
<keyword evidence="3" id="KW-0472">Membrane</keyword>
<keyword evidence="6" id="KW-1185">Reference proteome</keyword>
<feature type="transmembrane region" description="Helical" evidence="3">
    <location>
        <begin position="529"/>
        <end position="547"/>
    </location>
</feature>
<dbReference type="EnsemblMetazoa" id="GPAI014580-RA">
    <property type="protein sequence ID" value="GPAI014580-PA"/>
    <property type="gene ID" value="GPAI014580"/>
</dbReference>
<dbReference type="InterPro" id="IPR003591">
    <property type="entry name" value="Leu-rich_rpt_typical-subtyp"/>
</dbReference>
<dbReference type="SUPFAM" id="SSF52058">
    <property type="entry name" value="L domain-like"/>
    <property type="match status" value="1"/>
</dbReference>
<evidence type="ECO:0000256" key="1">
    <source>
        <dbReference type="ARBA" id="ARBA00022614"/>
    </source>
</evidence>
<dbReference type="Gene3D" id="3.80.10.10">
    <property type="entry name" value="Ribonuclease Inhibitor"/>
    <property type="match status" value="2"/>
</dbReference>
<reference evidence="5" key="2">
    <citation type="submission" date="2020-05" db="UniProtKB">
        <authorList>
            <consortium name="EnsemblMetazoa"/>
        </authorList>
    </citation>
    <scope>IDENTIFICATION</scope>
    <source>
        <strain evidence="5">IAEA</strain>
    </source>
</reference>
<evidence type="ECO:0000256" key="3">
    <source>
        <dbReference type="SAM" id="Phobius"/>
    </source>
</evidence>
<keyword evidence="4" id="KW-0732">Signal</keyword>
<dbReference type="InterPro" id="IPR001611">
    <property type="entry name" value="Leu-rich_rpt"/>
</dbReference>
<dbReference type="PANTHER" id="PTHR45712">
    <property type="entry name" value="AGAP008170-PA"/>
    <property type="match status" value="1"/>
</dbReference>
<protein>
    <submittedName>
        <fullName evidence="5">Uncharacterized protein</fullName>
    </submittedName>
</protein>
<keyword evidence="3" id="KW-0812">Transmembrane</keyword>